<dbReference type="Gene3D" id="3.40.250.10">
    <property type="entry name" value="Rhodanese-like domain"/>
    <property type="match status" value="2"/>
</dbReference>
<dbReference type="CDD" id="cd07724">
    <property type="entry name" value="POD-like_MBL-fold"/>
    <property type="match status" value="1"/>
</dbReference>
<dbReference type="SUPFAM" id="SSF56281">
    <property type="entry name" value="Metallo-hydrolase/oxidoreductase"/>
    <property type="match status" value="1"/>
</dbReference>
<dbReference type="EMBL" id="CP007547">
    <property type="protein sequence ID" value="AIL43880.1"/>
    <property type="molecule type" value="Genomic_DNA"/>
</dbReference>
<dbReference type="SMART" id="SM00450">
    <property type="entry name" value="RHOD"/>
    <property type="match status" value="2"/>
</dbReference>
<dbReference type="Proteomes" id="UP000028933">
    <property type="component" value="Chromosome"/>
</dbReference>
<dbReference type="InterPro" id="IPR036873">
    <property type="entry name" value="Rhodanese-like_dom_sf"/>
</dbReference>
<dbReference type="PROSITE" id="PS50206">
    <property type="entry name" value="RHODANESE_3"/>
    <property type="match status" value="2"/>
</dbReference>
<dbReference type="GO" id="GO:0070813">
    <property type="term" value="P:hydrogen sulfide metabolic process"/>
    <property type="evidence" value="ECO:0007669"/>
    <property type="project" value="TreeGrafter"/>
</dbReference>
<dbReference type="GO" id="GO:0006749">
    <property type="term" value="P:glutathione metabolic process"/>
    <property type="evidence" value="ECO:0007669"/>
    <property type="project" value="InterPro"/>
</dbReference>
<feature type="domain" description="Rhodanese" evidence="2">
    <location>
        <begin position="268"/>
        <end position="359"/>
    </location>
</feature>
<dbReference type="InterPro" id="IPR036866">
    <property type="entry name" value="RibonucZ/Hydroxyglut_hydro"/>
</dbReference>
<dbReference type="HOGENOM" id="CLU_030571_7_1_10"/>
<dbReference type="AlphaFoldDB" id="A0A077EEG4"/>
<name>A0A077EEG4_9FLAO</name>
<organism evidence="3 4">
    <name type="scientific">Elizabethkingia anophelis NUHP1</name>
    <dbReference type="NCBI Taxonomy" id="1338011"/>
    <lineage>
        <taxon>Bacteria</taxon>
        <taxon>Pseudomonadati</taxon>
        <taxon>Bacteroidota</taxon>
        <taxon>Flavobacteriia</taxon>
        <taxon>Flavobacteriales</taxon>
        <taxon>Weeksellaceae</taxon>
        <taxon>Elizabethkingia</taxon>
    </lineage>
</organism>
<dbReference type="FunFam" id="3.60.15.10:FF:000030">
    <property type="entry name" value="Metallo-beta-lactamase family protein"/>
    <property type="match status" value="1"/>
</dbReference>
<evidence type="ECO:0000259" key="2">
    <source>
        <dbReference type="PROSITE" id="PS50206"/>
    </source>
</evidence>
<dbReference type="InterPro" id="IPR001763">
    <property type="entry name" value="Rhodanese-like_dom"/>
</dbReference>
<dbReference type="PANTHER" id="PTHR43084:SF1">
    <property type="entry name" value="PERSULFIDE DIOXYGENASE ETHE1, MITOCHONDRIAL"/>
    <property type="match status" value="1"/>
</dbReference>
<dbReference type="CDD" id="cd00158">
    <property type="entry name" value="RHOD"/>
    <property type="match status" value="2"/>
</dbReference>
<keyword evidence="1" id="KW-0479">Metal-binding</keyword>
<accession>A0A077EEG4</accession>
<dbReference type="RefSeq" id="WP_038630259.1">
    <property type="nucleotide sequence ID" value="NZ_CP007547.1"/>
</dbReference>
<gene>
    <name evidence="3" type="ORF">BD94_0105</name>
</gene>
<dbReference type="SUPFAM" id="SSF52821">
    <property type="entry name" value="Rhodanese/Cell cycle control phosphatase"/>
    <property type="match status" value="2"/>
</dbReference>
<dbReference type="PANTHER" id="PTHR43084">
    <property type="entry name" value="PERSULFIDE DIOXYGENASE ETHE1"/>
    <property type="match status" value="1"/>
</dbReference>
<evidence type="ECO:0000313" key="4">
    <source>
        <dbReference type="Proteomes" id="UP000028933"/>
    </source>
</evidence>
<dbReference type="Pfam" id="PF00581">
    <property type="entry name" value="Rhodanese"/>
    <property type="match status" value="2"/>
</dbReference>
<dbReference type="GO" id="GO:0046872">
    <property type="term" value="F:metal ion binding"/>
    <property type="evidence" value="ECO:0007669"/>
    <property type="project" value="UniProtKB-KW"/>
</dbReference>
<dbReference type="InterPro" id="IPR001279">
    <property type="entry name" value="Metallo-B-lactamas"/>
</dbReference>
<dbReference type="KEGG" id="eao:BD94_0105"/>
<protein>
    <submittedName>
        <fullName evidence="3">Metallo-beta-lactamase family protein</fullName>
    </submittedName>
</protein>
<dbReference type="InterPro" id="IPR044528">
    <property type="entry name" value="POD-like_MBL-fold"/>
</dbReference>
<dbReference type="Gene3D" id="3.60.15.10">
    <property type="entry name" value="Ribonuclease Z/Hydroxyacylglutathione hydrolase-like"/>
    <property type="match status" value="1"/>
</dbReference>
<proteinExistence type="predicted"/>
<dbReference type="Pfam" id="PF00753">
    <property type="entry name" value="Lactamase_B"/>
    <property type="match status" value="1"/>
</dbReference>
<dbReference type="eggNOG" id="COG0607">
    <property type="taxonomic scope" value="Bacteria"/>
</dbReference>
<dbReference type="InterPro" id="IPR051682">
    <property type="entry name" value="Mito_Persulfide_Diox"/>
</dbReference>
<dbReference type="GO" id="GO:0050313">
    <property type="term" value="F:sulfur dioxygenase activity"/>
    <property type="evidence" value="ECO:0007669"/>
    <property type="project" value="InterPro"/>
</dbReference>
<dbReference type="eggNOG" id="COG0491">
    <property type="taxonomic scope" value="Bacteria"/>
</dbReference>
<sequence>MKVEQIYTGCLAQGAYYIVSQGEAVIIDPLREVQPYLDKLQQDNAKLKYILETHFHADFVSGHVDLSDKTGASIVYGPTAKPEFEAIIAKDEEIFEIGDIKIKVLHTPGHTMESSCYLLIDEKGKETALFSGDTLFLGDVGRPDLAQKGKDLTQEDLAGMLYDSLMNKIIPLSDEITVYPAHGAGSACGKNMQKETVDTLGNQKKTNYALNQPDKASFIKEVTEGLTPPPGYFAMNVAMNKKGYESFDQVLEHGLKPLSAEAFEAMADETGALILDTRPAAEFHKGFIPQSVNIGVKGDFAPWVGAMIVDVKQPLLLVTDEGSEEEVITRLSRVGFDNVVGYLKGGLSAWQSAGKETDSVERITPEEFAQRYTKDARIIDVRKEGEYAAEHIAEAYSRPLAYINTWIKDIDPKEHFFLHCAGGYRSMIAASILQARGYRNFTEVEGGFGKIKLTEVPTTDFVCQSKL</sequence>
<evidence type="ECO:0000313" key="3">
    <source>
        <dbReference type="EMBL" id="AIL43880.1"/>
    </source>
</evidence>
<evidence type="ECO:0000256" key="1">
    <source>
        <dbReference type="ARBA" id="ARBA00022723"/>
    </source>
</evidence>
<feature type="domain" description="Rhodanese" evidence="2">
    <location>
        <begin position="372"/>
        <end position="460"/>
    </location>
</feature>
<dbReference type="STRING" id="1338011.BD94_0105"/>
<dbReference type="SMART" id="SM00849">
    <property type="entry name" value="Lactamase_B"/>
    <property type="match status" value="1"/>
</dbReference>
<reference evidence="3 4" key="1">
    <citation type="journal article" date="2013" name="Lancet">
        <title>First case of E anophelis outbreak in an intensive-care unit.</title>
        <authorList>
            <person name="Teo J."/>
            <person name="Tan S.Y."/>
            <person name="Tay M."/>
            <person name="Ding Y."/>
            <person name="Kjelleberg S."/>
            <person name="Givskov M."/>
            <person name="Lin R.T."/>
            <person name="Yang L."/>
        </authorList>
    </citation>
    <scope>NUCLEOTIDE SEQUENCE [LARGE SCALE GENOMIC DNA]</scope>
    <source>
        <strain evidence="3 4">NUHP1</strain>
    </source>
</reference>